<organism evidence="1 2">
    <name type="scientific">Agathobacter rectalis</name>
    <dbReference type="NCBI Taxonomy" id="39491"/>
    <lineage>
        <taxon>Bacteria</taxon>
        <taxon>Bacillati</taxon>
        <taxon>Bacillota</taxon>
        <taxon>Clostridia</taxon>
        <taxon>Lachnospirales</taxon>
        <taxon>Lachnospiraceae</taxon>
        <taxon>Agathobacter</taxon>
    </lineage>
</organism>
<dbReference type="EMBL" id="QSTP01000008">
    <property type="protein sequence ID" value="RGM71332.1"/>
    <property type="molecule type" value="Genomic_DNA"/>
</dbReference>
<comment type="caution">
    <text evidence="1">The sequence shown here is derived from an EMBL/GenBank/DDBJ whole genome shotgun (WGS) entry which is preliminary data.</text>
</comment>
<evidence type="ECO:0000313" key="2">
    <source>
        <dbReference type="Proteomes" id="UP000260758"/>
    </source>
</evidence>
<evidence type="ECO:0000313" key="1">
    <source>
        <dbReference type="EMBL" id="RGM71332.1"/>
    </source>
</evidence>
<dbReference type="RefSeq" id="WP_117718844.1">
    <property type="nucleotide sequence ID" value="NZ_QSTP01000008.1"/>
</dbReference>
<protein>
    <submittedName>
        <fullName evidence="1">Uncharacterized protein</fullName>
    </submittedName>
</protein>
<dbReference type="AlphaFoldDB" id="A0A3E4Y9F2"/>
<accession>A0A3E4Y9F2</accession>
<name>A0A3E4Y9F2_9FIRM</name>
<sequence>MEWIVTNGNGIVCSKDELAARREFIGMITGVSPSRWHIIVKDINNRFYYKCNTIDDINGLFITGHVGEVWEICRSPSIGKFDFVVANTCIWEEGYEKQILSELMYARQDIILWYAKQVVSLESGLALRKTNELENKGMFGFPTSKSERILFKNRKKGFMNALKVAFDKVSAIYIA</sequence>
<reference evidence="1 2" key="1">
    <citation type="submission" date="2018-08" db="EMBL/GenBank/DDBJ databases">
        <title>A genome reference for cultivated species of the human gut microbiota.</title>
        <authorList>
            <person name="Zou Y."/>
            <person name="Xue W."/>
            <person name="Luo G."/>
        </authorList>
    </citation>
    <scope>NUCLEOTIDE SEQUENCE [LARGE SCALE GENOMIC DNA]</scope>
    <source>
        <strain evidence="1 2">OM07-13</strain>
    </source>
</reference>
<dbReference type="Proteomes" id="UP000260758">
    <property type="component" value="Unassembled WGS sequence"/>
</dbReference>
<proteinExistence type="predicted"/>
<gene>
    <name evidence="1" type="ORF">DXB99_09040</name>
</gene>